<protein>
    <recommendedName>
        <fullName evidence="2">N-acetyltransferase domain-containing protein</fullName>
    </recommendedName>
</protein>
<dbReference type="CDD" id="cd04301">
    <property type="entry name" value="NAT_SF"/>
    <property type="match status" value="1"/>
</dbReference>
<evidence type="ECO:0000259" key="2">
    <source>
        <dbReference type="PROSITE" id="PS51186"/>
    </source>
</evidence>
<evidence type="ECO:0000313" key="4">
    <source>
        <dbReference type="Proteomes" id="UP000019141"/>
    </source>
</evidence>
<dbReference type="Proteomes" id="UP000019141">
    <property type="component" value="Unassembled WGS sequence"/>
</dbReference>
<dbReference type="InterPro" id="IPR016181">
    <property type="entry name" value="Acyl_CoA_acyltransferase"/>
</dbReference>
<dbReference type="Gene3D" id="3.40.630.30">
    <property type="match status" value="1"/>
</dbReference>
<keyword evidence="4" id="KW-1185">Reference proteome</keyword>
<dbReference type="Pfam" id="PF00583">
    <property type="entry name" value="Acetyltransf_1"/>
    <property type="match status" value="1"/>
</dbReference>
<dbReference type="PROSITE" id="PS51186">
    <property type="entry name" value="GNAT"/>
    <property type="match status" value="1"/>
</dbReference>
<accession>W4LAM8</accession>
<dbReference type="AlphaFoldDB" id="W4LAM8"/>
<feature type="domain" description="N-acetyltransferase" evidence="2">
    <location>
        <begin position="20"/>
        <end position="214"/>
    </location>
</feature>
<dbReference type="EMBL" id="AZHW01001078">
    <property type="protein sequence ID" value="ETW94356.1"/>
    <property type="molecule type" value="Genomic_DNA"/>
</dbReference>
<dbReference type="SUPFAM" id="SSF55729">
    <property type="entry name" value="Acyl-CoA N-acyltransferases (Nat)"/>
    <property type="match status" value="1"/>
</dbReference>
<feature type="region of interest" description="Disordered" evidence="1">
    <location>
        <begin position="1"/>
        <end position="20"/>
    </location>
</feature>
<proteinExistence type="predicted"/>
<comment type="caution">
    <text evidence="3">The sequence shown here is derived from an EMBL/GenBank/DDBJ whole genome shotgun (WGS) entry which is preliminary data.</text>
</comment>
<feature type="compositionally biased region" description="Basic and acidic residues" evidence="1">
    <location>
        <begin position="1"/>
        <end position="10"/>
    </location>
</feature>
<dbReference type="HOGENOM" id="CLU_105867_0_0_7"/>
<evidence type="ECO:0000313" key="3">
    <source>
        <dbReference type="EMBL" id="ETW94356.1"/>
    </source>
</evidence>
<evidence type="ECO:0000256" key="1">
    <source>
        <dbReference type="SAM" id="MobiDB-lite"/>
    </source>
</evidence>
<reference evidence="3 4" key="1">
    <citation type="journal article" date="2014" name="Nature">
        <title>An environmental bacterial taxon with a large and distinct metabolic repertoire.</title>
        <authorList>
            <person name="Wilson M.C."/>
            <person name="Mori T."/>
            <person name="Ruckert C."/>
            <person name="Uria A.R."/>
            <person name="Helf M.J."/>
            <person name="Takada K."/>
            <person name="Gernert C."/>
            <person name="Steffens U.A."/>
            <person name="Heycke N."/>
            <person name="Schmitt S."/>
            <person name="Rinke C."/>
            <person name="Helfrich E.J."/>
            <person name="Brachmann A.O."/>
            <person name="Gurgui C."/>
            <person name="Wakimoto T."/>
            <person name="Kracht M."/>
            <person name="Crusemann M."/>
            <person name="Hentschel U."/>
            <person name="Abe I."/>
            <person name="Matsunaga S."/>
            <person name="Kalinowski J."/>
            <person name="Takeyama H."/>
            <person name="Piel J."/>
        </authorList>
    </citation>
    <scope>NUCLEOTIDE SEQUENCE [LARGE SCALE GENOMIC DNA]</scope>
    <source>
        <strain evidence="4">TSY1</strain>
    </source>
</reference>
<sequence length="215" mass="23658">MPHEASKNQEEIEAATSPALDIRPLSPQHIDALGTVLRGSWGATCWCMYPRHTEAQLRELPGSGSAGQRRREAMTKLARRRYAPGLLAFEGDEPVGWVAVAPRSELGRIEASRATPRVDDEEVWVIPCITVRKTARGRGVALALIQAAVAYAAEQGAPAVEAYPRAGTVRTGDDNAYFGTEPLFRRAGFQVIREPLPNRPRNWIPRVTMRIQVPA</sequence>
<dbReference type="GO" id="GO:0016747">
    <property type="term" value="F:acyltransferase activity, transferring groups other than amino-acyl groups"/>
    <property type="evidence" value="ECO:0007669"/>
    <property type="project" value="InterPro"/>
</dbReference>
<gene>
    <name evidence="3" type="ORF">ETSY1_35285</name>
</gene>
<name>W4LAM8_ENTF1</name>
<dbReference type="InterPro" id="IPR000182">
    <property type="entry name" value="GNAT_dom"/>
</dbReference>
<organism evidence="3 4">
    <name type="scientific">Entotheonella factor</name>
    <dbReference type="NCBI Taxonomy" id="1429438"/>
    <lineage>
        <taxon>Bacteria</taxon>
        <taxon>Pseudomonadati</taxon>
        <taxon>Nitrospinota/Tectimicrobiota group</taxon>
        <taxon>Candidatus Tectimicrobiota</taxon>
        <taxon>Candidatus Entotheonellia</taxon>
        <taxon>Candidatus Entotheonellales</taxon>
        <taxon>Candidatus Entotheonellaceae</taxon>
        <taxon>Candidatus Entotheonella</taxon>
    </lineage>
</organism>